<dbReference type="InterPro" id="IPR013249">
    <property type="entry name" value="RNA_pol_sigma70_r4_t2"/>
</dbReference>
<evidence type="ECO:0000256" key="1">
    <source>
        <dbReference type="ARBA" id="ARBA00010641"/>
    </source>
</evidence>
<name>A0A934VMA0_9BACT</name>
<dbReference type="Pfam" id="PF04542">
    <property type="entry name" value="Sigma70_r2"/>
    <property type="match status" value="1"/>
</dbReference>
<protein>
    <submittedName>
        <fullName evidence="8">Sigma-70 family RNA polymerase sigma factor</fullName>
    </submittedName>
</protein>
<evidence type="ECO:0000256" key="2">
    <source>
        <dbReference type="ARBA" id="ARBA00023015"/>
    </source>
</evidence>
<dbReference type="EMBL" id="JAENIO010000017">
    <property type="protein sequence ID" value="MBK1834062.1"/>
    <property type="molecule type" value="Genomic_DNA"/>
</dbReference>
<dbReference type="InterPro" id="IPR013324">
    <property type="entry name" value="RNA_pol_sigma_r3/r4-like"/>
</dbReference>
<dbReference type="PANTHER" id="PTHR43133">
    <property type="entry name" value="RNA POLYMERASE ECF-TYPE SIGMA FACTO"/>
    <property type="match status" value="1"/>
</dbReference>
<dbReference type="GO" id="GO:0003677">
    <property type="term" value="F:DNA binding"/>
    <property type="evidence" value="ECO:0007669"/>
    <property type="project" value="UniProtKB-KW"/>
</dbReference>
<dbReference type="Proteomes" id="UP000604083">
    <property type="component" value="Unassembled WGS sequence"/>
</dbReference>
<dbReference type="CDD" id="cd06171">
    <property type="entry name" value="Sigma70_r4"/>
    <property type="match status" value="1"/>
</dbReference>
<evidence type="ECO:0000259" key="6">
    <source>
        <dbReference type="Pfam" id="PF04542"/>
    </source>
</evidence>
<comment type="similarity">
    <text evidence="1">Belongs to the sigma-70 factor family. ECF subfamily.</text>
</comment>
<keyword evidence="9" id="KW-1185">Reference proteome</keyword>
<evidence type="ECO:0000256" key="3">
    <source>
        <dbReference type="ARBA" id="ARBA00023082"/>
    </source>
</evidence>
<dbReference type="AlphaFoldDB" id="A0A934VMA0"/>
<dbReference type="InterPro" id="IPR013325">
    <property type="entry name" value="RNA_pol_sigma_r2"/>
</dbReference>
<dbReference type="InterPro" id="IPR039425">
    <property type="entry name" value="RNA_pol_sigma-70-like"/>
</dbReference>
<sequence>MAKDSGLPAGAGGEEAEDAISDLDLVARCQGGDSRAFADLVARHRGRVYAMIQNMVKNEADAWDLSQEVFVKVWKALPRFEARAKFTTWLYRIVHNVVYDWMRKRKLESAGEFDDQLMKESQIAAGARTTPTQEAAPDQALRNEELRGRIEEALAKLSPEHQEVILLREVQGLDYKEIAEVMEISLGTVMSRLFYARKKLQGFLSDETGA</sequence>
<dbReference type="Gene3D" id="1.10.1740.10">
    <property type="match status" value="1"/>
</dbReference>
<dbReference type="InterPro" id="IPR007627">
    <property type="entry name" value="RNA_pol_sigma70_r2"/>
</dbReference>
<dbReference type="NCBIfam" id="TIGR02937">
    <property type="entry name" value="sigma70-ECF"/>
    <property type="match status" value="1"/>
</dbReference>
<organism evidence="8 9">
    <name type="scientific">Roseibacillus ishigakijimensis</name>
    <dbReference type="NCBI Taxonomy" id="454146"/>
    <lineage>
        <taxon>Bacteria</taxon>
        <taxon>Pseudomonadati</taxon>
        <taxon>Verrucomicrobiota</taxon>
        <taxon>Verrucomicrobiia</taxon>
        <taxon>Verrucomicrobiales</taxon>
        <taxon>Verrucomicrobiaceae</taxon>
        <taxon>Roseibacillus</taxon>
    </lineage>
</organism>
<dbReference type="GO" id="GO:0016987">
    <property type="term" value="F:sigma factor activity"/>
    <property type="evidence" value="ECO:0007669"/>
    <property type="project" value="UniProtKB-KW"/>
</dbReference>
<dbReference type="Pfam" id="PF08281">
    <property type="entry name" value="Sigma70_r4_2"/>
    <property type="match status" value="1"/>
</dbReference>
<proteinExistence type="inferred from homology"/>
<keyword evidence="2" id="KW-0805">Transcription regulation</keyword>
<dbReference type="RefSeq" id="WP_200391496.1">
    <property type="nucleotide sequence ID" value="NZ_JAENIO010000017.1"/>
</dbReference>
<evidence type="ECO:0000313" key="8">
    <source>
        <dbReference type="EMBL" id="MBK1834062.1"/>
    </source>
</evidence>
<dbReference type="SUPFAM" id="SSF88659">
    <property type="entry name" value="Sigma3 and sigma4 domains of RNA polymerase sigma factors"/>
    <property type="match status" value="1"/>
</dbReference>
<dbReference type="InterPro" id="IPR036388">
    <property type="entry name" value="WH-like_DNA-bd_sf"/>
</dbReference>
<evidence type="ECO:0000256" key="4">
    <source>
        <dbReference type="ARBA" id="ARBA00023125"/>
    </source>
</evidence>
<dbReference type="GO" id="GO:0006352">
    <property type="term" value="P:DNA-templated transcription initiation"/>
    <property type="evidence" value="ECO:0007669"/>
    <property type="project" value="InterPro"/>
</dbReference>
<evidence type="ECO:0000313" key="9">
    <source>
        <dbReference type="Proteomes" id="UP000604083"/>
    </source>
</evidence>
<gene>
    <name evidence="8" type="ORF">JIN78_08320</name>
</gene>
<dbReference type="PANTHER" id="PTHR43133:SF8">
    <property type="entry name" value="RNA POLYMERASE SIGMA FACTOR HI_1459-RELATED"/>
    <property type="match status" value="1"/>
</dbReference>
<dbReference type="SUPFAM" id="SSF88946">
    <property type="entry name" value="Sigma2 domain of RNA polymerase sigma factors"/>
    <property type="match status" value="1"/>
</dbReference>
<evidence type="ECO:0000259" key="7">
    <source>
        <dbReference type="Pfam" id="PF08281"/>
    </source>
</evidence>
<evidence type="ECO:0000256" key="5">
    <source>
        <dbReference type="ARBA" id="ARBA00023163"/>
    </source>
</evidence>
<keyword evidence="3" id="KW-0731">Sigma factor</keyword>
<accession>A0A934VMA0</accession>
<keyword evidence="5" id="KW-0804">Transcription</keyword>
<reference evidence="8" key="1">
    <citation type="submission" date="2021-01" db="EMBL/GenBank/DDBJ databases">
        <title>Modified the classification status of verrucomicrobia.</title>
        <authorList>
            <person name="Feng X."/>
        </authorList>
    </citation>
    <scope>NUCLEOTIDE SEQUENCE</scope>
    <source>
        <strain evidence="8">KCTC 12986</strain>
    </source>
</reference>
<dbReference type="InterPro" id="IPR014284">
    <property type="entry name" value="RNA_pol_sigma-70_dom"/>
</dbReference>
<dbReference type="Gene3D" id="1.10.10.10">
    <property type="entry name" value="Winged helix-like DNA-binding domain superfamily/Winged helix DNA-binding domain"/>
    <property type="match status" value="1"/>
</dbReference>
<feature type="domain" description="RNA polymerase sigma-70 region 2" evidence="6">
    <location>
        <begin position="40"/>
        <end position="106"/>
    </location>
</feature>
<comment type="caution">
    <text evidence="8">The sequence shown here is derived from an EMBL/GenBank/DDBJ whole genome shotgun (WGS) entry which is preliminary data.</text>
</comment>
<feature type="domain" description="RNA polymerase sigma factor 70 region 4 type 2" evidence="7">
    <location>
        <begin position="148"/>
        <end position="200"/>
    </location>
</feature>
<keyword evidence="4" id="KW-0238">DNA-binding</keyword>